<evidence type="ECO:0008006" key="3">
    <source>
        <dbReference type="Google" id="ProtNLM"/>
    </source>
</evidence>
<evidence type="ECO:0000313" key="2">
    <source>
        <dbReference type="Proteomes" id="UP000427842"/>
    </source>
</evidence>
<protein>
    <recommendedName>
        <fullName evidence="3">Mor transcription activator domain-containing protein</fullName>
    </recommendedName>
</protein>
<comment type="caution">
    <text evidence="1">The sequence shown here is derived from an EMBL/GenBank/DDBJ whole genome shotgun (WGS) entry which is preliminary data.</text>
</comment>
<evidence type="ECO:0000313" key="1">
    <source>
        <dbReference type="EMBL" id="KAB8123077.1"/>
    </source>
</evidence>
<reference evidence="1 2" key="1">
    <citation type="submission" date="2018-09" db="EMBL/GenBank/DDBJ databases">
        <title>Genome sequence and characterization of the bcs clusters for the production of nanocellulose from the low pH resistant strain Komagataeibacter medellinensis ID13488.</title>
        <authorList>
            <person name="Hernandez-Arriaga A.M."/>
            <person name="Del Cerro C."/>
            <person name="Urbina L."/>
            <person name="Eceiza A."/>
            <person name="Retegi A."/>
            <person name="Prieto M.A."/>
        </authorList>
    </citation>
    <scope>NUCLEOTIDE SEQUENCE [LARGE SCALE GENOMIC DNA]</scope>
    <source>
        <strain evidence="1 2">ID13488</strain>
    </source>
</reference>
<dbReference type="Proteomes" id="UP000427842">
    <property type="component" value="Unassembled WGS sequence"/>
</dbReference>
<accession>A0ABQ6VSB4</accession>
<keyword evidence="2" id="KW-1185">Reference proteome</keyword>
<dbReference type="RefSeq" id="WP_153467641.1">
    <property type="nucleotide sequence ID" value="NZ_QYAZ01000001.1"/>
</dbReference>
<dbReference type="EMBL" id="QYAZ01000001">
    <property type="protein sequence ID" value="KAB8123077.1"/>
    <property type="molecule type" value="Genomic_DNA"/>
</dbReference>
<gene>
    <name evidence="1" type="ORF">D3W54_01265</name>
</gene>
<sequence>MNIQPPAQIDWIVADVGEDMALSFVESACGRRLWVPRKWEGSDLAMTYGNDVARCLVNHFGGEYIKIPICRAWRIQMYRMMGLCVDDIANRVGADRSWVSKVLSRGPYIPPPRRLNYRNDPAQISLI</sequence>
<name>A0ABQ6VSB4_9PROT</name>
<organism evidence="1 2">
    <name type="scientific">Komagataeibacter medellinensis</name>
    <dbReference type="NCBI Taxonomy" id="1177712"/>
    <lineage>
        <taxon>Bacteria</taxon>
        <taxon>Pseudomonadati</taxon>
        <taxon>Pseudomonadota</taxon>
        <taxon>Alphaproteobacteria</taxon>
        <taxon>Acetobacterales</taxon>
        <taxon>Acetobacteraceae</taxon>
        <taxon>Komagataeibacter</taxon>
    </lineage>
</organism>
<proteinExistence type="predicted"/>